<keyword evidence="1" id="KW-1133">Transmembrane helix</keyword>
<keyword evidence="4" id="KW-1185">Reference proteome</keyword>
<accession>A0AAE9ZG25</accession>
<dbReference type="Pfam" id="PF00149">
    <property type="entry name" value="Metallophos"/>
    <property type="match status" value="1"/>
</dbReference>
<evidence type="ECO:0000313" key="3">
    <source>
        <dbReference type="EMBL" id="WDI30186.1"/>
    </source>
</evidence>
<dbReference type="GO" id="GO:0016787">
    <property type="term" value="F:hydrolase activity"/>
    <property type="evidence" value="ECO:0007669"/>
    <property type="project" value="InterPro"/>
</dbReference>
<dbReference type="PANTHER" id="PTHR31302:SF0">
    <property type="entry name" value="TRANSMEMBRANE PROTEIN WITH METALLOPHOSPHOESTERASE DOMAIN"/>
    <property type="match status" value="1"/>
</dbReference>
<keyword evidence="1" id="KW-0812">Transmembrane</keyword>
<proteinExistence type="predicted"/>
<dbReference type="Gene3D" id="3.60.21.10">
    <property type="match status" value="1"/>
</dbReference>
<evidence type="ECO:0000259" key="2">
    <source>
        <dbReference type="Pfam" id="PF00149"/>
    </source>
</evidence>
<dbReference type="Proteomes" id="UP001214043">
    <property type="component" value="Chromosome"/>
</dbReference>
<keyword evidence="1" id="KW-0472">Membrane</keyword>
<dbReference type="InterPro" id="IPR004843">
    <property type="entry name" value="Calcineurin-like_PHP"/>
</dbReference>
<dbReference type="SUPFAM" id="SSF56300">
    <property type="entry name" value="Metallo-dependent phosphatases"/>
    <property type="match status" value="1"/>
</dbReference>
<dbReference type="InterPro" id="IPR029052">
    <property type="entry name" value="Metallo-depent_PP-like"/>
</dbReference>
<dbReference type="EMBL" id="CP118166">
    <property type="protein sequence ID" value="WDI30186.1"/>
    <property type="molecule type" value="Genomic_DNA"/>
</dbReference>
<feature type="domain" description="Calcineurin-like phosphoesterase" evidence="2">
    <location>
        <begin position="83"/>
        <end position="247"/>
    </location>
</feature>
<dbReference type="RefSeq" id="WP_274491981.1">
    <property type="nucleotide sequence ID" value="NZ_CP118166.1"/>
</dbReference>
<gene>
    <name evidence="3" type="ORF">PUV54_09460</name>
</gene>
<dbReference type="InterPro" id="IPR051158">
    <property type="entry name" value="Metallophosphoesterase_sf"/>
</dbReference>
<name>A0AAE9ZG25_9PROT</name>
<evidence type="ECO:0000313" key="4">
    <source>
        <dbReference type="Proteomes" id="UP001214043"/>
    </source>
</evidence>
<dbReference type="PANTHER" id="PTHR31302">
    <property type="entry name" value="TRANSMEMBRANE PROTEIN WITH METALLOPHOSPHOESTERASE DOMAIN-RELATED"/>
    <property type="match status" value="1"/>
</dbReference>
<dbReference type="KEGG" id="hfl:PUV54_09460"/>
<feature type="transmembrane region" description="Helical" evidence="1">
    <location>
        <begin position="38"/>
        <end position="55"/>
    </location>
</feature>
<reference evidence="3" key="1">
    <citation type="submission" date="2023-02" db="EMBL/GenBank/DDBJ databases">
        <title>Genome sequence of Hyphococcus flavus.</title>
        <authorList>
            <person name="Rong J.-C."/>
            <person name="Zhao Q."/>
            <person name="Yi M."/>
            <person name="Wu J.-Y."/>
        </authorList>
    </citation>
    <scope>NUCLEOTIDE SEQUENCE</scope>
    <source>
        <strain evidence="3">MCCC 1K03223</strain>
    </source>
</reference>
<dbReference type="AlphaFoldDB" id="A0AAE9ZG25"/>
<feature type="transmembrane region" description="Helical" evidence="1">
    <location>
        <begin position="12"/>
        <end position="32"/>
    </location>
</feature>
<evidence type="ECO:0000256" key="1">
    <source>
        <dbReference type="SAM" id="Phobius"/>
    </source>
</evidence>
<organism evidence="3 4">
    <name type="scientific">Hyphococcus flavus</name>
    <dbReference type="NCBI Taxonomy" id="1866326"/>
    <lineage>
        <taxon>Bacteria</taxon>
        <taxon>Pseudomonadati</taxon>
        <taxon>Pseudomonadota</taxon>
        <taxon>Alphaproteobacteria</taxon>
        <taxon>Parvularculales</taxon>
        <taxon>Parvularculaceae</taxon>
        <taxon>Hyphococcus</taxon>
    </lineage>
</organism>
<protein>
    <submittedName>
        <fullName evidence="3">Metallophosphoesterase</fullName>
    </submittedName>
</protein>
<sequence>MTDIGPLEWIKLAIFYVSYLYVVAAPTAFWFAIIKDGVWRWGAILFLIVITLLAYGRFVEPRILLTHEHNIALDTCFESSGAMRVAVFSDTHNGLFKNAMPIKRIVKAVEASKPDFTVIAGDFIYFLAPEWFEETFGPFADLSAPVFAVLGNHDIGLPGPDLTAPLQAALPVHGVRLIDNEALILSNSQFAIELVGLSDQWGRRQDLTLLEPDLNKPRIVLTHNPATVRDFSTTTKTDLLIGGHTHGGQIQLPMVTCVMTGVCGDNASGLRMEKGVLIFTTPGTGMVGLPMRFRMPPRIDMLNISYSRCPSYERDNFND</sequence>